<evidence type="ECO:0000313" key="5">
    <source>
        <dbReference type="EMBL" id="MBK0401079.1"/>
    </source>
</evidence>
<dbReference type="GO" id="GO:0042941">
    <property type="term" value="P:D-alanine transmembrane transport"/>
    <property type="evidence" value="ECO:0007669"/>
    <property type="project" value="TreeGrafter"/>
</dbReference>
<dbReference type="PANTHER" id="PTHR45772:SF7">
    <property type="entry name" value="AMINO ACID ABC TRANSPORTER ATP-BINDING PROTEIN"/>
    <property type="match status" value="1"/>
</dbReference>
<feature type="domain" description="ABC transporter" evidence="4">
    <location>
        <begin position="4"/>
        <end position="236"/>
    </location>
</feature>
<name>A0A8J7MBF8_9RHOB</name>
<dbReference type="InterPro" id="IPR051120">
    <property type="entry name" value="ABC_AA/LPS_Transport"/>
</dbReference>
<dbReference type="CDD" id="cd03219">
    <property type="entry name" value="ABC_Mj1267_LivG_branched"/>
    <property type="match status" value="1"/>
</dbReference>
<sequence length="248" mass="26423">MSLMEAKGVTRRFGGLTAVNAVDFRVEQGEIVGLIGPNGAGKTTFFNLISGFLRPDEGEIRFDGQSIIGHKPSDICKRGMTRTFQIVKPFPEMTVTDNVMVGAFNHHRDRAAARAKASEVIELVGLGPQAAKLGRELTVAGRKRVELAKALATEPKLMLLDEVMAGLTPSEVAGMIEVLGRVRAAGVTMVIVEHVMQVIMNLSDRIYVLHHGEAIAEGAPDQIVSDAKVTKAYLGESFVAEAGGGAAS</sequence>
<keyword evidence="1" id="KW-0813">Transport</keyword>
<dbReference type="InterPro" id="IPR027417">
    <property type="entry name" value="P-loop_NTPase"/>
</dbReference>
<dbReference type="GO" id="GO:0016887">
    <property type="term" value="F:ATP hydrolysis activity"/>
    <property type="evidence" value="ECO:0007669"/>
    <property type="project" value="InterPro"/>
</dbReference>
<dbReference type="GO" id="GO:0015188">
    <property type="term" value="F:L-isoleucine transmembrane transporter activity"/>
    <property type="evidence" value="ECO:0007669"/>
    <property type="project" value="TreeGrafter"/>
</dbReference>
<dbReference type="PROSITE" id="PS50893">
    <property type="entry name" value="ABC_TRANSPORTER_2"/>
    <property type="match status" value="1"/>
</dbReference>
<evidence type="ECO:0000256" key="1">
    <source>
        <dbReference type="ARBA" id="ARBA00022448"/>
    </source>
</evidence>
<evidence type="ECO:0000259" key="4">
    <source>
        <dbReference type="PROSITE" id="PS50893"/>
    </source>
</evidence>
<reference evidence="5" key="1">
    <citation type="submission" date="2020-12" db="EMBL/GenBank/DDBJ databases">
        <title>Bacterial taxonomy.</title>
        <authorList>
            <person name="Pan X."/>
        </authorList>
    </citation>
    <scope>NUCLEOTIDE SEQUENCE</scope>
    <source>
        <strain evidence="5">M0105</strain>
    </source>
</reference>
<dbReference type="GO" id="GO:0005524">
    <property type="term" value="F:ATP binding"/>
    <property type="evidence" value="ECO:0007669"/>
    <property type="project" value="UniProtKB-KW"/>
</dbReference>
<dbReference type="GO" id="GO:1903805">
    <property type="term" value="P:L-valine import across plasma membrane"/>
    <property type="evidence" value="ECO:0007669"/>
    <property type="project" value="TreeGrafter"/>
</dbReference>
<evidence type="ECO:0000256" key="2">
    <source>
        <dbReference type="ARBA" id="ARBA00022741"/>
    </source>
</evidence>
<dbReference type="GO" id="GO:0015192">
    <property type="term" value="F:L-phenylalanine transmembrane transporter activity"/>
    <property type="evidence" value="ECO:0007669"/>
    <property type="project" value="TreeGrafter"/>
</dbReference>
<organism evidence="5 6">
    <name type="scientific">Thermohalobaculum xanthum</name>
    <dbReference type="NCBI Taxonomy" id="2753746"/>
    <lineage>
        <taxon>Bacteria</taxon>
        <taxon>Pseudomonadati</taxon>
        <taxon>Pseudomonadota</taxon>
        <taxon>Alphaproteobacteria</taxon>
        <taxon>Rhodobacterales</taxon>
        <taxon>Paracoccaceae</taxon>
        <taxon>Thermohalobaculum</taxon>
    </lineage>
</organism>
<proteinExistence type="predicted"/>
<dbReference type="InterPro" id="IPR003439">
    <property type="entry name" value="ABC_transporter-like_ATP-bd"/>
</dbReference>
<dbReference type="Pfam" id="PF00005">
    <property type="entry name" value="ABC_tran"/>
    <property type="match status" value="1"/>
</dbReference>
<dbReference type="GO" id="GO:0015808">
    <property type="term" value="P:L-alanine transport"/>
    <property type="evidence" value="ECO:0007669"/>
    <property type="project" value="TreeGrafter"/>
</dbReference>
<keyword evidence="2" id="KW-0547">Nucleotide-binding</keyword>
<dbReference type="Proteomes" id="UP000655420">
    <property type="component" value="Unassembled WGS sequence"/>
</dbReference>
<comment type="caution">
    <text evidence="5">The sequence shown here is derived from an EMBL/GenBank/DDBJ whole genome shotgun (WGS) entry which is preliminary data.</text>
</comment>
<gene>
    <name evidence="5" type="ORF">H0I76_17920</name>
</gene>
<protein>
    <submittedName>
        <fullName evidence="5">ABC transporter ATP-binding protein</fullName>
    </submittedName>
</protein>
<dbReference type="GO" id="GO:1903806">
    <property type="term" value="P:L-isoleucine import across plasma membrane"/>
    <property type="evidence" value="ECO:0007669"/>
    <property type="project" value="TreeGrafter"/>
</dbReference>
<evidence type="ECO:0000313" key="6">
    <source>
        <dbReference type="Proteomes" id="UP000655420"/>
    </source>
</evidence>
<dbReference type="InterPro" id="IPR032823">
    <property type="entry name" value="BCA_ABC_TP_C"/>
</dbReference>
<dbReference type="SMART" id="SM00382">
    <property type="entry name" value="AAA"/>
    <property type="match status" value="1"/>
</dbReference>
<dbReference type="PANTHER" id="PTHR45772">
    <property type="entry name" value="CONSERVED COMPONENT OF ABC TRANSPORTER FOR NATURAL AMINO ACIDS-RELATED"/>
    <property type="match status" value="1"/>
</dbReference>
<dbReference type="GO" id="GO:0005304">
    <property type="term" value="F:L-valine transmembrane transporter activity"/>
    <property type="evidence" value="ECO:0007669"/>
    <property type="project" value="TreeGrafter"/>
</dbReference>
<dbReference type="Gene3D" id="3.40.50.300">
    <property type="entry name" value="P-loop containing nucleotide triphosphate hydrolases"/>
    <property type="match status" value="1"/>
</dbReference>
<keyword evidence="6" id="KW-1185">Reference proteome</keyword>
<dbReference type="EMBL" id="JAEHHL010000013">
    <property type="protein sequence ID" value="MBK0401079.1"/>
    <property type="molecule type" value="Genomic_DNA"/>
</dbReference>
<dbReference type="SUPFAM" id="SSF52540">
    <property type="entry name" value="P-loop containing nucleoside triphosphate hydrolases"/>
    <property type="match status" value="1"/>
</dbReference>
<evidence type="ECO:0000256" key="3">
    <source>
        <dbReference type="ARBA" id="ARBA00022840"/>
    </source>
</evidence>
<dbReference type="GO" id="GO:0005886">
    <property type="term" value="C:plasma membrane"/>
    <property type="evidence" value="ECO:0007669"/>
    <property type="project" value="TreeGrafter"/>
</dbReference>
<dbReference type="AlphaFoldDB" id="A0A8J7MBF8"/>
<accession>A0A8J7MBF8</accession>
<dbReference type="InterPro" id="IPR003593">
    <property type="entry name" value="AAA+_ATPase"/>
</dbReference>
<dbReference type="FunFam" id="3.40.50.300:FF:000421">
    <property type="entry name" value="Branched-chain amino acid ABC transporter ATP-binding protein"/>
    <property type="match status" value="1"/>
</dbReference>
<dbReference type="Pfam" id="PF12399">
    <property type="entry name" value="BCA_ABC_TP_C"/>
    <property type="match status" value="1"/>
</dbReference>
<dbReference type="RefSeq" id="WP_200613158.1">
    <property type="nucleotide sequence ID" value="NZ_JAEHHL010000013.1"/>
</dbReference>
<keyword evidence="3 5" id="KW-0067">ATP-binding</keyword>